<organism evidence="2 3">
    <name type="scientific">Miscanthus lutarioriparius</name>
    <dbReference type="NCBI Taxonomy" id="422564"/>
    <lineage>
        <taxon>Eukaryota</taxon>
        <taxon>Viridiplantae</taxon>
        <taxon>Streptophyta</taxon>
        <taxon>Embryophyta</taxon>
        <taxon>Tracheophyta</taxon>
        <taxon>Spermatophyta</taxon>
        <taxon>Magnoliopsida</taxon>
        <taxon>Liliopsida</taxon>
        <taxon>Poales</taxon>
        <taxon>Poaceae</taxon>
        <taxon>PACMAD clade</taxon>
        <taxon>Panicoideae</taxon>
        <taxon>Andropogonodae</taxon>
        <taxon>Andropogoneae</taxon>
        <taxon>Saccharinae</taxon>
        <taxon>Miscanthus</taxon>
    </lineage>
</organism>
<name>A0A811QZ75_9POAL</name>
<accession>A0A811QZ75</accession>
<evidence type="ECO:0008006" key="4">
    <source>
        <dbReference type="Google" id="ProtNLM"/>
    </source>
</evidence>
<gene>
    <name evidence="2" type="ORF">NCGR_LOCUS45802</name>
</gene>
<dbReference type="InterPro" id="IPR039291">
    <property type="entry name" value="At5g17165-like"/>
</dbReference>
<evidence type="ECO:0000256" key="1">
    <source>
        <dbReference type="SAM" id="MobiDB-lite"/>
    </source>
</evidence>
<keyword evidence="3" id="KW-1185">Reference proteome</keyword>
<dbReference type="PANTHER" id="PTHR35122:SF2">
    <property type="entry name" value="OS04G0598000 PROTEIN"/>
    <property type="match status" value="1"/>
</dbReference>
<sequence>MAAAASSKGRAIAGSFVSRVLAGKAASPKRAVHASAYDKNLEEQVRPAFVPDDVIGGAGNPDKYWSPHPKTGVFGPAAVDPKLAAAGAPGRRRECCGRHGAGREGVVPPARGRREAAPGRLSRAALSEPTADKESLALIHLSLCSAGLPAYHYDIILLLVVLDSSVAVLIPVLSI</sequence>
<comment type="caution">
    <text evidence="2">The sequence shown here is derived from an EMBL/GenBank/DDBJ whole genome shotgun (WGS) entry which is preliminary data.</text>
</comment>
<dbReference type="Proteomes" id="UP000604825">
    <property type="component" value="Unassembled WGS sequence"/>
</dbReference>
<proteinExistence type="predicted"/>
<dbReference type="Pfam" id="PF22272">
    <property type="entry name" value="LEA_3b"/>
    <property type="match status" value="1"/>
</dbReference>
<dbReference type="EMBL" id="CAJGYO010000012">
    <property type="protein sequence ID" value="CAD6262459.1"/>
    <property type="molecule type" value="Genomic_DNA"/>
</dbReference>
<dbReference type="OrthoDB" id="606645at2759"/>
<evidence type="ECO:0000313" key="3">
    <source>
        <dbReference type="Proteomes" id="UP000604825"/>
    </source>
</evidence>
<reference evidence="2" key="1">
    <citation type="submission" date="2020-10" db="EMBL/GenBank/DDBJ databases">
        <authorList>
            <person name="Han B."/>
            <person name="Lu T."/>
            <person name="Zhao Q."/>
            <person name="Huang X."/>
            <person name="Zhao Y."/>
        </authorList>
    </citation>
    <scope>NUCLEOTIDE SEQUENCE</scope>
</reference>
<protein>
    <recommendedName>
        <fullName evidence="4">Seed specific protein Bn15D1B</fullName>
    </recommendedName>
</protein>
<dbReference type="PANTHER" id="PTHR35122">
    <property type="entry name" value="OSJNBA0093F12.14 PROTEIN"/>
    <property type="match status" value="1"/>
</dbReference>
<feature type="region of interest" description="Disordered" evidence="1">
    <location>
        <begin position="90"/>
        <end position="126"/>
    </location>
</feature>
<dbReference type="AlphaFoldDB" id="A0A811QZ75"/>
<evidence type="ECO:0000313" key="2">
    <source>
        <dbReference type="EMBL" id="CAD6262459.1"/>
    </source>
</evidence>